<gene>
    <name evidence="1" type="ORF">CFP56_004560</name>
</gene>
<evidence type="ECO:0000313" key="2">
    <source>
        <dbReference type="Proteomes" id="UP000237347"/>
    </source>
</evidence>
<comment type="caution">
    <text evidence="1">The sequence shown here is derived from an EMBL/GenBank/DDBJ whole genome shotgun (WGS) entry which is preliminary data.</text>
</comment>
<dbReference type="Proteomes" id="UP000237347">
    <property type="component" value="Unassembled WGS sequence"/>
</dbReference>
<organism evidence="1 2">
    <name type="scientific">Quercus suber</name>
    <name type="common">Cork oak</name>
    <dbReference type="NCBI Taxonomy" id="58331"/>
    <lineage>
        <taxon>Eukaryota</taxon>
        <taxon>Viridiplantae</taxon>
        <taxon>Streptophyta</taxon>
        <taxon>Embryophyta</taxon>
        <taxon>Tracheophyta</taxon>
        <taxon>Spermatophyta</taxon>
        <taxon>Magnoliopsida</taxon>
        <taxon>eudicotyledons</taxon>
        <taxon>Gunneridae</taxon>
        <taxon>Pentapetalae</taxon>
        <taxon>rosids</taxon>
        <taxon>fabids</taxon>
        <taxon>Fagales</taxon>
        <taxon>Fagaceae</taxon>
        <taxon>Quercus</taxon>
    </lineage>
</organism>
<name>A0AAW0LBT6_QUESU</name>
<reference evidence="1 2" key="1">
    <citation type="journal article" date="2018" name="Sci. Data">
        <title>The draft genome sequence of cork oak.</title>
        <authorList>
            <person name="Ramos A.M."/>
            <person name="Usie A."/>
            <person name="Barbosa P."/>
            <person name="Barros P.M."/>
            <person name="Capote T."/>
            <person name="Chaves I."/>
            <person name="Simoes F."/>
            <person name="Abreu I."/>
            <person name="Carrasquinho I."/>
            <person name="Faro C."/>
            <person name="Guimaraes J.B."/>
            <person name="Mendonca D."/>
            <person name="Nobrega F."/>
            <person name="Rodrigues L."/>
            <person name="Saibo N.J.M."/>
            <person name="Varela M.C."/>
            <person name="Egas C."/>
            <person name="Matos J."/>
            <person name="Miguel C.M."/>
            <person name="Oliveira M.M."/>
            <person name="Ricardo C.P."/>
            <person name="Goncalves S."/>
        </authorList>
    </citation>
    <scope>NUCLEOTIDE SEQUENCE [LARGE SCALE GENOMIC DNA]</scope>
    <source>
        <strain evidence="2">cv. HL8</strain>
    </source>
</reference>
<evidence type="ECO:0000313" key="1">
    <source>
        <dbReference type="EMBL" id="KAK7848665.1"/>
    </source>
</evidence>
<sequence length="99" mass="10885">MFKHKDSWKTKGMNPGGGGVVGFGVWAERQGNAHIEAVDEGFFFTNCIKRGTKAEFLDKVHPENGFHCPIAITTICNLSYAPKAEVMGNSNCVQTLWPI</sequence>
<protein>
    <submittedName>
        <fullName evidence="1">Uncharacterized protein</fullName>
    </submittedName>
</protein>
<dbReference type="AlphaFoldDB" id="A0AAW0LBT6"/>
<accession>A0AAW0LBT6</accession>
<keyword evidence="2" id="KW-1185">Reference proteome</keyword>
<proteinExistence type="predicted"/>
<dbReference type="EMBL" id="PKMF04000124">
    <property type="protein sequence ID" value="KAK7848665.1"/>
    <property type="molecule type" value="Genomic_DNA"/>
</dbReference>